<dbReference type="Pfam" id="PF04811">
    <property type="entry name" value="Sec23_trunk"/>
    <property type="match status" value="1"/>
</dbReference>
<dbReference type="InterPro" id="IPR050550">
    <property type="entry name" value="SEC23_SEC24_subfamily"/>
</dbReference>
<dbReference type="SUPFAM" id="SSF81995">
    <property type="entry name" value="beta-sandwich domain of Sec23/24"/>
    <property type="match status" value="1"/>
</dbReference>
<dbReference type="GO" id="GO:0030127">
    <property type="term" value="C:COPII vesicle coat"/>
    <property type="evidence" value="ECO:0007669"/>
    <property type="project" value="InterPro"/>
</dbReference>
<organism evidence="5 6">
    <name type="scientific">Saitozyma podzolica</name>
    <dbReference type="NCBI Taxonomy" id="1890683"/>
    <lineage>
        <taxon>Eukaryota</taxon>
        <taxon>Fungi</taxon>
        <taxon>Dikarya</taxon>
        <taxon>Basidiomycota</taxon>
        <taxon>Agaricomycotina</taxon>
        <taxon>Tremellomycetes</taxon>
        <taxon>Tremellales</taxon>
        <taxon>Trimorphomycetaceae</taxon>
        <taxon>Saitozyma</taxon>
    </lineage>
</organism>
<evidence type="ECO:0000313" key="5">
    <source>
        <dbReference type="EMBL" id="RSH87036.1"/>
    </source>
</evidence>
<dbReference type="GO" id="GO:0090110">
    <property type="term" value="P:COPII-coated vesicle cargo loading"/>
    <property type="evidence" value="ECO:0007669"/>
    <property type="project" value="TreeGrafter"/>
</dbReference>
<dbReference type="SUPFAM" id="SSF82754">
    <property type="entry name" value="C-terminal, gelsolin-like domain of Sec23/24"/>
    <property type="match status" value="1"/>
</dbReference>
<evidence type="ECO:0000259" key="4">
    <source>
        <dbReference type="Pfam" id="PF08033"/>
    </source>
</evidence>
<dbReference type="Gene3D" id="3.40.50.410">
    <property type="entry name" value="von Willebrand factor, type A domain"/>
    <property type="match status" value="1"/>
</dbReference>
<dbReference type="InterPro" id="IPR012990">
    <property type="entry name" value="Beta-sandwich_Sec23_24"/>
</dbReference>
<dbReference type="InterPro" id="IPR036180">
    <property type="entry name" value="Gelsolin-like_dom_sf"/>
</dbReference>
<name>A0A427Y7K6_9TREE</name>
<feature type="region of interest" description="Disordered" evidence="1">
    <location>
        <begin position="65"/>
        <end position="96"/>
    </location>
</feature>
<keyword evidence="6" id="KW-1185">Reference proteome</keyword>
<feature type="domain" description="Sec23/Sec24 helical" evidence="3">
    <location>
        <begin position="440"/>
        <end position="539"/>
    </location>
</feature>
<feature type="compositionally biased region" description="Low complexity" evidence="1">
    <location>
        <begin position="32"/>
        <end position="50"/>
    </location>
</feature>
<dbReference type="Gene3D" id="3.40.20.10">
    <property type="entry name" value="Severin"/>
    <property type="match status" value="1"/>
</dbReference>
<gene>
    <name evidence="5" type="primary">SFB3_1</name>
    <name evidence="5" type="ORF">EHS25_003524</name>
</gene>
<dbReference type="Gene3D" id="2.60.40.1670">
    <property type="entry name" value="beta-sandwich domain of Sec23/24"/>
    <property type="match status" value="1"/>
</dbReference>
<sequence length="706" mass="77732">MDHQDRPELLHGTVDFPAPKSYWSLQPPPTGSLLDSAMDSSAANLSSATDALSSTAADLLGGLQQSLGQTPTRGPSPADYKERENQRKREEQRLRRPQPMGRVFVLDVCNGSVQRGVVREVCEGIRKALYGVGEDDETIGKGERIAIVTVAETVGFWNLSPSLSSPSLMVVPDLDDMFVPLTQGFLVDPTDSRTNIEALLDLLPEMMSRQPDGNRVAAGAAIRGALSGLRMVGGQITLFLSQLPTVGPGKLTARDDPTTYNTDKEKALFATADPFWRTTAEELAECGVGANVFLFPEQYTDVASVGTISVVTGGETFFHPKFQPVRDRDTLHDEIKRTITRETVYNATVRIRCSNGLRAAEHVGGFYQRSLTDLEFGTIDDAKAFGAVLRHEGQRLDDRQPAYVQVAVLYTSSDGHRRVRCLNLSFGTTSLIGNVFRFADLDAAATLLVKEAVTQMPSKPLRGIRRSLQDKTNRMLLMYRKHCAPAVQQGQLILPEGLKLLPLYTLCMLKSKPLKGGNVTSDVRAHYMRVFRSAGVTPIMSLLYPRLLAIHDLAEDVGFPGANGRLKLPRFMRASYGWMVAEGANGETAMIWLGGAVSPQIVDDLWSTDNVEELDVRMTRLPKLPTLLSTQVRNILTHLERVIGHSMPVIIVRQNMDGMEIEFANQLVEDSNNDALSYTDYLMTAHKAITNDLSGSAGKTDTWRPW</sequence>
<evidence type="ECO:0000259" key="2">
    <source>
        <dbReference type="Pfam" id="PF04811"/>
    </source>
</evidence>
<feature type="domain" description="Sec23/Sec24 trunk" evidence="2">
    <location>
        <begin position="97"/>
        <end position="338"/>
    </location>
</feature>
<proteinExistence type="predicted"/>
<dbReference type="AlphaFoldDB" id="A0A427Y7K6"/>
<feature type="compositionally biased region" description="Basic and acidic residues" evidence="1">
    <location>
        <begin position="79"/>
        <end position="94"/>
    </location>
</feature>
<dbReference type="SUPFAM" id="SSF81811">
    <property type="entry name" value="Helical domain of Sec23/24"/>
    <property type="match status" value="1"/>
</dbReference>
<dbReference type="InterPro" id="IPR029006">
    <property type="entry name" value="ADF-H/Gelsolin-like_dom_sf"/>
</dbReference>
<dbReference type="Pfam" id="PF04815">
    <property type="entry name" value="Sec23_helical"/>
    <property type="match status" value="1"/>
</dbReference>
<dbReference type="Proteomes" id="UP000279259">
    <property type="component" value="Unassembled WGS sequence"/>
</dbReference>
<dbReference type="GO" id="GO:0000149">
    <property type="term" value="F:SNARE binding"/>
    <property type="evidence" value="ECO:0007669"/>
    <property type="project" value="TreeGrafter"/>
</dbReference>
<dbReference type="InterPro" id="IPR006900">
    <property type="entry name" value="Sec23/24_helical_dom"/>
</dbReference>
<dbReference type="Gene3D" id="2.30.30.380">
    <property type="entry name" value="Zn-finger domain of Sec23/24"/>
    <property type="match status" value="1"/>
</dbReference>
<dbReference type="InterPro" id="IPR036465">
    <property type="entry name" value="vWFA_dom_sf"/>
</dbReference>
<evidence type="ECO:0000256" key="1">
    <source>
        <dbReference type="SAM" id="MobiDB-lite"/>
    </source>
</evidence>
<dbReference type="InterPro" id="IPR036175">
    <property type="entry name" value="Sec23/24_helical_dom_sf"/>
</dbReference>
<dbReference type="GO" id="GO:0006886">
    <property type="term" value="P:intracellular protein transport"/>
    <property type="evidence" value="ECO:0007669"/>
    <property type="project" value="InterPro"/>
</dbReference>
<protein>
    <submittedName>
        <fullName evidence="5">COPII coat Sec23p-Sfb3p heterodimer component</fullName>
    </submittedName>
</protein>
<accession>A0A427Y7K6</accession>
<dbReference type="GO" id="GO:0008270">
    <property type="term" value="F:zinc ion binding"/>
    <property type="evidence" value="ECO:0007669"/>
    <property type="project" value="TreeGrafter"/>
</dbReference>
<evidence type="ECO:0000259" key="3">
    <source>
        <dbReference type="Pfam" id="PF04815"/>
    </source>
</evidence>
<reference evidence="5 6" key="1">
    <citation type="submission" date="2018-11" db="EMBL/GenBank/DDBJ databases">
        <title>Genome sequence of Saitozyma podzolica DSM 27192.</title>
        <authorList>
            <person name="Aliyu H."/>
            <person name="Gorte O."/>
            <person name="Ochsenreither K."/>
        </authorList>
    </citation>
    <scope>NUCLEOTIDE SEQUENCE [LARGE SCALE GENOMIC DNA]</scope>
    <source>
        <strain evidence="5 6">DSM 27192</strain>
    </source>
</reference>
<dbReference type="OrthoDB" id="49016at2759"/>
<evidence type="ECO:0000313" key="6">
    <source>
        <dbReference type="Proteomes" id="UP000279259"/>
    </source>
</evidence>
<comment type="caution">
    <text evidence="5">The sequence shown here is derived from an EMBL/GenBank/DDBJ whole genome shotgun (WGS) entry which is preliminary data.</text>
</comment>
<dbReference type="Pfam" id="PF08033">
    <property type="entry name" value="Sec23_BS"/>
    <property type="match status" value="1"/>
</dbReference>
<dbReference type="STRING" id="1890683.A0A427Y7K6"/>
<dbReference type="PANTHER" id="PTHR13803:SF4">
    <property type="entry name" value="SECRETORY 24CD, ISOFORM C"/>
    <property type="match status" value="1"/>
</dbReference>
<dbReference type="Gene3D" id="1.20.120.730">
    <property type="entry name" value="Sec23/Sec24 helical domain"/>
    <property type="match status" value="1"/>
</dbReference>
<dbReference type="InterPro" id="IPR006896">
    <property type="entry name" value="Sec23/24_trunk_dom"/>
</dbReference>
<dbReference type="PANTHER" id="PTHR13803">
    <property type="entry name" value="SEC24-RELATED PROTEIN"/>
    <property type="match status" value="1"/>
</dbReference>
<dbReference type="EMBL" id="RSCD01000018">
    <property type="protein sequence ID" value="RSH87036.1"/>
    <property type="molecule type" value="Genomic_DNA"/>
</dbReference>
<feature type="region of interest" description="Disordered" evidence="1">
    <location>
        <begin position="1"/>
        <end position="50"/>
    </location>
</feature>
<dbReference type="GO" id="GO:0070971">
    <property type="term" value="C:endoplasmic reticulum exit site"/>
    <property type="evidence" value="ECO:0007669"/>
    <property type="project" value="TreeGrafter"/>
</dbReference>
<dbReference type="SUPFAM" id="SSF53300">
    <property type="entry name" value="vWA-like"/>
    <property type="match status" value="1"/>
</dbReference>
<feature type="domain" description="Sec23/Sec24 beta-sandwich" evidence="4">
    <location>
        <begin position="345"/>
        <end position="428"/>
    </location>
</feature>